<dbReference type="SUPFAM" id="SSF81342">
    <property type="entry name" value="Transmembrane di-heme cytochromes"/>
    <property type="match status" value="1"/>
</dbReference>
<sequence>MNAAVCPRYAPVLRRLHWLMALLILAAYLLIEQRGLFPRGSAGRAAMMQGHFWAGIAVFALVWWRLLARRRFGAPPVTPPLEGVSALAAKLVHLALYAFFIAMPLLGLATAWSDGKAVKIPFTGIALPSLLPENEALAHQLEDLHGAIGEAFYWVIGLHVLAAIWHHAFRRDDTLKRML</sequence>
<organism evidence="15 16">
    <name type="scientific">Thermomonas brevis</name>
    <dbReference type="NCBI Taxonomy" id="215691"/>
    <lineage>
        <taxon>Bacteria</taxon>
        <taxon>Pseudomonadati</taxon>
        <taxon>Pseudomonadota</taxon>
        <taxon>Gammaproteobacteria</taxon>
        <taxon>Lysobacterales</taxon>
        <taxon>Lysobacteraceae</taxon>
        <taxon>Thermomonas</taxon>
    </lineage>
</organism>
<dbReference type="GO" id="GO:0020037">
    <property type="term" value="F:heme binding"/>
    <property type="evidence" value="ECO:0007669"/>
    <property type="project" value="TreeGrafter"/>
</dbReference>
<dbReference type="Pfam" id="PF01292">
    <property type="entry name" value="Ni_hydr_CYTB"/>
    <property type="match status" value="1"/>
</dbReference>
<dbReference type="PANTHER" id="PTHR30529">
    <property type="entry name" value="CYTOCHROME B561"/>
    <property type="match status" value="1"/>
</dbReference>
<dbReference type="KEGG" id="tbv:H9L17_15730"/>
<evidence type="ECO:0000256" key="2">
    <source>
        <dbReference type="ARBA" id="ARBA00004651"/>
    </source>
</evidence>
<feature type="domain" description="Cytochrome b561 bacterial/Ni-hydrogenase" evidence="14">
    <location>
        <begin position="8"/>
        <end position="179"/>
    </location>
</feature>
<evidence type="ECO:0000256" key="7">
    <source>
        <dbReference type="ARBA" id="ARBA00022723"/>
    </source>
</evidence>
<dbReference type="InterPro" id="IPR011577">
    <property type="entry name" value="Cyt_b561_bac/Ni-Hgenase"/>
</dbReference>
<evidence type="ECO:0000256" key="3">
    <source>
        <dbReference type="ARBA" id="ARBA00022448"/>
    </source>
</evidence>
<reference evidence="15 16" key="1">
    <citation type="submission" date="2020-08" db="EMBL/GenBank/DDBJ databases">
        <title>Genome sequence of Thermomonas brevis KACC 16975T.</title>
        <authorList>
            <person name="Hyun D.-W."/>
            <person name="Bae J.-W."/>
        </authorList>
    </citation>
    <scope>NUCLEOTIDE SEQUENCE [LARGE SCALE GENOMIC DNA]</scope>
    <source>
        <strain evidence="15 16">KACC 16975</strain>
    </source>
</reference>
<dbReference type="RefSeq" id="WP_187570350.1">
    <property type="nucleotide sequence ID" value="NZ_CP060711.1"/>
</dbReference>
<evidence type="ECO:0000256" key="6">
    <source>
        <dbReference type="ARBA" id="ARBA00022692"/>
    </source>
</evidence>
<protein>
    <submittedName>
        <fullName evidence="15">Cytochrome b</fullName>
    </submittedName>
</protein>
<keyword evidence="16" id="KW-1185">Reference proteome</keyword>
<dbReference type="GO" id="GO:0005886">
    <property type="term" value="C:plasma membrane"/>
    <property type="evidence" value="ECO:0007669"/>
    <property type="project" value="UniProtKB-SubCell"/>
</dbReference>
<dbReference type="AlphaFoldDB" id="A0A7G9QTB1"/>
<evidence type="ECO:0000313" key="15">
    <source>
        <dbReference type="EMBL" id="QNN46586.1"/>
    </source>
</evidence>
<evidence type="ECO:0000256" key="8">
    <source>
        <dbReference type="ARBA" id="ARBA00022982"/>
    </source>
</evidence>
<keyword evidence="7" id="KW-0479">Metal-binding</keyword>
<keyword evidence="5" id="KW-0349">Heme</keyword>
<gene>
    <name evidence="15" type="ORF">H9L17_15730</name>
</gene>
<evidence type="ECO:0000256" key="5">
    <source>
        <dbReference type="ARBA" id="ARBA00022617"/>
    </source>
</evidence>
<evidence type="ECO:0000256" key="1">
    <source>
        <dbReference type="ARBA" id="ARBA00001970"/>
    </source>
</evidence>
<evidence type="ECO:0000256" key="4">
    <source>
        <dbReference type="ARBA" id="ARBA00022475"/>
    </source>
</evidence>
<dbReference type="InterPro" id="IPR052168">
    <property type="entry name" value="Cytochrome_b561_oxidase"/>
</dbReference>
<keyword evidence="8" id="KW-0249">Electron transport</keyword>
<keyword evidence="3" id="KW-0813">Transport</keyword>
<proteinExistence type="inferred from homology"/>
<evidence type="ECO:0000256" key="10">
    <source>
        <dbReference type="ARBA" id="ARBA00023004"/>
    </source>
</evidence>
<feature type="transmembrane region" description="Helical" evidence="13">
    <location>
        <begin position="51"/>
        <end position="67"/>
    </location>
</feature>
<dbReference type="Proteomes" id="UP000515977">
    <property type="component" value="Chromosome"/>
</dbReference>
<dbReference type="EMBL" id="CP060711">
    <property type="protein sequence ID" value="QNN46586.1"/>
    <property type="molecule type" value="Genomic_DNA"/>
</dbReference>
<name>A0A7G9QTB1_9GAMM</name>
<evidence type="ECO:0000259" key="14">
    <source>
        <dbReference type="Pfam" id="PF01292"/>
    </source>
</evidence>
<dbReference type="GO" id="GO:0046872">
    <property type="term" value="F:metal ion binding"/>
    <property type="evidence" value="ECO:0007669"/>
    <property type="project" value="UniProtKB-KW"/>
</dbReference>
<feature type="transmembrane region" description="Helical" evidence="13">
    <location>
        <begin position="151"/>
        <end position="169"/>
    </location>
</feature>
<evidence type="ECO:0000256" key="11">
    <source>
        <dbReference type="ARBA" id="ARBA00023136"/>
    </source>
</evidence>
<accession>A0A7G9QTB1</accession>
<evidence type="ECO:0000256" key="9">
    <source>
        <dbReference type="ARBA" id="ARBA00022989"/>
    </source>
</evidence>
<evidence type="ECO:0000313" key="16">
    <source>
        <dbReference type="Proteomes" id="UP000515977"/>
    </source>
</evidence>
<comment type="subcellular location">
    <subcellularLocation>
        <location evidence="2">Cell membrane</location>
        <topology evidence="2">Multi-pass membrane protein</topology>
    </subcellularLocation>
</comment>
<keyword evidence="10" id="KW-0408">Iron</keyword>
<feature type="transmembrane region" description="Helical" evidence="13">
    <location>
        <begin position="87"/>
        <end position="112"/>
    </location>
</feature>
<keyword evidence="6 13" id="KW-0812">Transmembrane</keyword>
<keyword evidence="9 13" id="KW-1133">Transmembrane helix</keyword>
<evidence type="ECO:0000256" key="12">
    <source>
        <dbReference type="ARBA" id="ARBA00037975"/>
    </source>
</evidence>
<feature type="transmembrane region" description="Helical" evidence="13">
    <location>
        <begin position="12"/>
        <end position="31"/>
    </location>
</feature>
<keyword evidence="4" id="KW-1003">Cell membrane</keyword>
<dbReference type="InterPro" id="IPR016174">
    <property type="entry name" value="Di-haem_cyt_TM"/>
</dbReference>
<dbReference type="GO" id="GO:0022904">
    <property type="term" value="P:respiratory electron transport chain"/>
    <property type="evidence" value="ECO:0007669"/>
    <property type="project" value="InterPro"/>
</dbReference>
<evidence type="ECO:0000256" key="13">
    <source>
        <dbReference type="SAM" id="Phobius"/>
    </source>
</evidence>
<keyword evidence="11 13" id="KW-0472">Membrane</keyword>
<comment type="similarity">
    <text evidence="12">Belongs to the cytochrome b561 family.</text>
</comment>
<dbReference type="GO" id="GO:0009055">
    <property type="term" value="F:electron transfer activity"/>
    <property type="evidence" value="ECO:0007669"/>
    <property type="project" value="InterPro"/>
</dbReference>
<dbReference type="PANTHER" id="PTHR30529:SF3">
    <property type="entry name" value="CYTOCHROME B561 HOMOLOG 1"/>
    <property type="match status" value="1"/>
</dbReference>
<comment type="cofactor">
    <cofactor evidence="1">
        <name>heme b</name>
        <dbReference type="ChEBI" id="CHEBI:60344"/>
    </cofactor>
</comment>